<dbReference type="PROSITE" id="PS51257">
    <property type="entry name" value="PROKAR_LIPOPROTEIN"/>
    <property type="match status" value="1"/>
</dbReference>
<accession>A0A9D1FLV5</accession>
<dbReference type="Proteomes" id="UP000824002">
    <property type="component" value="Unassembled WGS sequence"/>
</dbReference>
<evidence type="ECO:0000313" key="2">
    <source>
        <dbReference type="Proteomes" id="UP000824002"/>
    </source>
</evidence>
<dbReference type="EMBL" id="DVJP01000018">
    <property type="protein sequence ID" value="HIS75565.1"/>
    <property type="molecule type" value="Genomic_DNA"/>
</dbReference>
<reference evidence="1" key="1">
    <citation type="submission" date="2020-10" db="EMBL/GenBank/DDBJ databases">
        <authorList>
            <person name="Gilroy R."/>
        </authorList>
    </citation>
    <scope>NUCLEOTIDE SEQUENCE</scope>
    <source>
        <strain evidence="1">CHK199-13235</strain>
    </source>
</reference>
<name>A0A9D1FLV5_9FIRM</name>
<gene>
    <name evidence="1" type="ORF">IAB51_02035</name>
</gene>
<dbReference type="Pfam" id="PF14270">
    <property type="entry name" value="DUF4358"/>
    <property type="match status" value="1"/>
</dbReference>
<organism evidence="1 2">
    <name type="scientific">Candidatus Merdivicinus excrementipullorum</name>
    <dbReference type="NCBI Taxonomy" id="2840867"/>
    <lineage>
        <taxon>Bacteria</taxon>
        <taxon>Bacillati</taxon>
        <taxon>Bacillota</taxon>
        <taxon>Clostridia</taxon>
        <taxon>Eubacteriales</taxon>
        <taxon>Oscillospiraceae</taxon>
        <taxon>Oscillospiraceae incertae sedis</taxon>
        <taxon>Candidatus Merdivicinus</taxon>
    </lineage>
</organism>
<proteinExistence type="predicted"/>
<dbReference type="AlphaFoldDB" id="A0A9D1FLV5"/>
<evidence type="ECO:0000313" key="1">
    <source>
        <dbReference type="EMBL" id="HIS75565.1"/>
    </source>
</evidence>
<reference evidence="1" key="2">
    <citation type="journal article" date="2021" name="PeerJ">
        <title>Extensive microbial diversity within the chicken gut microbiome revealed by metagenomics and culture.</title>
        <authorList>
            <person name="Gilroy R."/>
            <person name="Ravi A."/>
            <person name="Getino M."/>
            <person name="Pursley I."/>
            <person name="Horton D.L."/>
            <person name="Alikhan N.F."/>
            <person name="Baker D."/>
            <person name="Gharbi K."/>
            <person name="Hall N."/>
            <person name="Watson M."/>
            <person name="Adriaenssens E.M."/>
            <person name="Foster-Nyarko E."/>
            <person name="Jarju S."/>
            <person name="Secka A."/>
            <person name="Antonio M."/>
            <person name="Oren A."/>
            <person name="Chaudhuri R.R."/>
            <person name="La Ragione R."/>
            <person name="Hildebrand F."/>
            <person name="Pallen M.J."/>
        </authorList>
    </citation>
    <scope>NUCLEOTIDE SEQUENCE</scope>
    <source>
        <strain evidence="1">CHK199-13235</strain>
    </source>
</reference>
<dbReference type="InterPro" id="IPR025648">
    <property type="entry name" value="DUF4358"/>
</dbReference>
<comment type="caution">
    <text evidence="1">The sequence shown here is derived from an EMBL/GenBank/DDBJ whole genome shotgun (WGS) entry which is preliminary data.</text>
</comment>
<protein>
    <submittedName>
        <fullName evidence="1">DUF4358 domain-containing protein</fullName>
    </submittedName>
</protein>
<sequence length="156" mass="16866">MKRWLQGLAAGVFAGMMLASCGSQNEDIQVDINALAEELNTGITYQDPLAKLDDDMVGMLYSVDGLVDATVVYMGSGATAEEIAVFDCVDAATAKDKVKPIVEKHVQSQIEAFENYVPEEVAKLNEAVVRQAGEYVVLSVSNDKDGANEIIDKYLK</sequence>